<evidence type="ECO:0000313" key="3">
    <source>
        <dbReference type="EMBL" id="PJZ69788.1"/>
    </source>
</evidence>
<keyword evidence="1" id="KW-0732">Signal</keyword>
<dbReference type="EMBL" id="NPDZ01000006">
    <property type="protein sequence ID" value="PJZ72997.1"/>
    <property type="molecule type" value="Genomic_DNA"/>
</dbReference>
<dbReference type="Pfam" id="PF04945">
    <property type="entry name" value="YHS"/>
    <property type="match status" value="1"/>
</dbReference>
<feature type="domain" description="YHS" evidence="2">
    <location>
        <begin position="45"/>
        <end position="87"/>
    </location>
</feature>
<feature type="chain" id="PRO_5014922663" evidence="1">
    <location>
        <begin position="23"/>
        <end position="149"/>
    </location>
</feature>
<proteinExistence type="predicted"/>
<dbReference type="AlphaFoldDB" id="A0A2M9ZLT1"/>
<name>A0A2M9ZLT1_9LEPT</name>
<feature type="signal peptide" evidence="1">
    <location>
        <begin position="1"/>
        <end position="22"/>
    </location>
</feature>
<protein>
    <submittedName>
        <fullName evidence="4">YHS domain protein</fullName>
    </submittedName>
</protein>
<evidence type="ECO:0000313" key="6">
    <source>
        <dbReference type="Proteomes" id="UP000231990"/>
    </source>
</evidence>
<sequence length="149" mass="16967">MKRNLFIALLWLSFLYCTGAQVVDPVYKADGVIAIKGADPVAYFKENRPVIGDKNFQLVWNGAKWYFSSQANLTAFAKHPEDFAPQYGGYCAYAMRDGETYDIDPKAWAIVNGKLYLNYNEKVNGFWSRDIPGNIAKADKQWNLLPKKK</sequence>
<reference evidence="5 6" key="1">
    <citation type="submission" date="2017-07" db="EMBL/GenBank/DDBJ databases">
        <title>Leptospira spp. isolated from tropical soils.</title>
        <authorList>
            <person name="Thibeaux R."/>
            <person name="Iraola G."/>
            <person name="Ferres I."/>
            <person name="Bierque E."/>
            <person name="Girault D."/>
            <person name="Soupe-Gilbert M.-E."/>
            <person name="Picardeau M."/>
            <person name="Goarant C."/>
        </authorList>
    </citation>
    <scope>NUCLEOTIDE SEQUENCE [LARGE SCALE GENOMIC DNA]</scope>
    <source>
        <strain evidence="4 6">FH1-B-B1</strain>
        <strain evidence="3 5">FH1-B-C1</strain>
    </source>
</reference>
<evidence type="ECO:0000313" key="4">
    <source>
        <dbReference type="EMBL" id="PJZ72997.1"/>
    </source>
</evidence>
<dbReference type="Proteomes" id="UP000231962">
    <property type="component" value="Unassembled WGS sequence"/>
</dbReference>
<comment type="caution">
    <text evidence="4">The sequence shown here is derived from an EMBL/GenBank/DDBJ whole genome shotgun (WGS) entry which is preliminary data.</text>
</comment>
<accession>A0A2M9ZLT1</accession>
<dbReference type="RefSeq" id="WP_100713769.1">
    <property type="nucleotide sequence ID" value="NZ_NPDY01000007.1"/>
</dbReference>
<evidence type="ECO:0000313" key="5">
    <source>
        <dbReference type="Proteomes" id="UP000231962"/>
    </source>
</evidence>
<dbReference type="Proteomes" id="UP000231990">
    <property type="component" value="Unassembled WGS sequence"/>
</dbReference>
<gene>
    <name evidence="3" type="ORF">CH360_09375</name>
    <name evidence="4" type="ORF">CH373_10860</name>
</gene>
<evidence type="ECO:0000256" key="1">
    <source>
        <dbReference type="SAM" id="SignalP"/>
    </source>
</evidence>
<evidence type="ECO:0000259" key="2">
    <source>
        <dbReference type="Pfam" id="PF04945"/>
    </source>
</evidence>
<dbReference type="OrthoDB" id="344729at2"/>
<dbReference type="NCBIfam" id="NF041384">
    <property type="entry name" value="YHS_seleno_dom"/>
    <property type="match status" value="1"/>
</dbReference>
<dbReference type="EMBL" id="NPDY01000007">
    <property type="protein sequence ID" value="PJZ69788.1"/>
    <property type="molecule type" value="Genomic_DNA"/>
</dbReference>
<dbReference type="InterPro" id="IPR007029">
    <property type="entry name" value="YHS_dom"/>
</dbReference>
<organism evidence="4 6">
    <name type="scientific">Leptospira perolatii</name>
    <dbReference type="NCBI Taxonomy" id="2023191"/>
    <lineage>
        <taxon>Bacteria</taxon>
        <taxon>Pseudomonadati</taxon>
        <taxon>Spirochaetota</taxon>
        <taxon>Spirochaetia</taxon>
        <taxon>Leptospirales</taxon>
        <taxon>Leptospiraceae</taxon>
        <taxon>Leptospira</taxon>
    </lineage>
</organism>
<keyword evidence="5" id="KW-1185">Reference proteome</keyword>